<dbReference type="GO" id="GO:0016779">
    <property type="term" value="F:nucleotidyltransferase activity"/>
    <property type="evidence" value="ECO:0007669"/>
    <property type="project" value="UniProtKB-KW"/>
</dbReference>
<dbReference type="Gene3D" id="3.90.176.10">
    <property type="entry name" value="Toxin ADP-ribosyltransferase, Chain A, domain 1"/>
    <property type="match status" value="1"/>
</dbReference>
<proteinExistence type="inferred from homology"/>
<evidence type="ECO:0000256" key="1">
    <source>
        <dbReference type="ARBA" id="ARBA00009558"/>
    </source>
</evidence>
<dbReference type="Pfam" id="PF01129">
    <property type="entry name" value="ART"/>
    <property type="match status" value="1"/>
</dbReference>
<dbReference type="GO" id="GO:0106274">
    <property type="term" value="F:NAD+-protein-arginine ADP-ribosyltransferase activity"/>
    <property type="evidence" value="ECO:0007669"/>
    <property type="project" value="UniProtKB-EC"/>
</dbReference>
<dbReference type="PANTHER" id="PTHR24104">
    <property type="entry name" value="E3 UBIQUITIN-PROTEIN LIGASE NHLRC1-RELATED"/>
    <property type="match status" value="1"/>
</dbReference>
<evidence type="ECO:0000313" key="10">
    <source>
        <dbReference type="EMBL" id="CAF3829379.1"/>
    </source>
</evidence>
<evidence type="ECO:0000256" key="2">
    <source>
        <dbReference type="ARBA" id="ARBA00022676"/>
    </source>
</evidence>
<dbReference type="InterPro" id="IPR050952">
    <property type="entry name" value="TRIM-NHL_E3_ligases"/>
</dbReference>
<evidence type="ECO:0000313" key="13">
    <source>
        <dbReference type="EMBL" id="CAF3904019.1"/>
    </source>
</evidence>
<keyword evidence="14" id="KW-1185">Reference proteome</keyword>
<keyword evidence="2 8" id="KW-0328">Glycosyltransferase</keyword>
<dbReference type="Gene3D" id="2.120.10.30">
    <property type="entry name" value="TolB, C-terminal domain"/>
    <property type="match status" value="2"/>
</dbReference>
<keyword evidence="5" id="KW-0677">Repeat</keyword>
<dbReference type="SUPFAM" id="SSF56399">
    <property type="entry name" value="ADP-ribosylation"/>
    <property type="match status" value="1"/>
</dbReference>
<feature type="repeat" description="NHL" evidence="7">
    <location>
        <begin position="271"/>
        <end position="307"/>
    </location>
</feature>
<evidence type="ECO:0000313" key="11">
    <source>
        <dbReference type="EMBL" id="CAF3843123.1"/>
    </source>
</evidence>
<dbReference type="EMBL" id="CAJOBJ010000539">
    <property type="protein sequence ID" value="CAF3829379.1"/>
    <property type="molecule type" value="Genomic_DNA"/>
</dbReference>
<name>A0A819HFV5_9BILA</name>
<dbReference type="EMBL" id="CAJOBH010002392">
    <property type="protein sequence ID" value="CAF3904019.1"/>
    <property type="molecule type" value="Genomic_DNA"/>
</dbReference>
<dbReference type="PROSITE" id="PS51996">
    <property type="entry name" value="TR_MART"/>
    <property type="match status" value="1"/>
</dbReference>
<keyword evidence="4" id="KW-0548">Nucleotidyltransferase</keyword>
<dbReference type="GO" id="GO:0008270">
    <property type="term" value="F:zinc ion binding"/>
    <property type="evidence" value="ECO:0007669"/>
    <property type="project" value="UniProtKB-KW"/>
</dbReference>
<accession>A0A819HFV5</accession>
<dbReference type="SUPFAM" id="SSF63825">
    <property type="entry name" value="YWTD domain"/>
    <property type="match status" value="1"/>
</dbReference>
<dbReference type="Proteomes" id="UP000663866">
    <property type="component" value="Unassembled WGS sequence"/>
</dbReference>
<dbReference type="EMBL" id="CAJOBI010000051">
    <property type="protein sequence ID" value="CAF3788090.1"/>
    <property type="molecule type" value="Genomic_DNA"/>
</dbReference>
<dbReference type="EC" id="2.4.2.31" evidence="8"/>
<dbReference type="PROSITE" id="PS51125">
    <property type="entry name" value="NHL"/>
    <property type="match status" value="2"/>
</dbReference>
<evidence type="ECO:0000313" key="14">
    <source>
        <dbReference type="Proteomes" id="UP000663866"/>
    </source>
</evidence>
<organism evidence="12 14">
    <name type="scientific">Rotaria magnacalcarata</name>
    <dbReference type="NCBI Taxonomy" id="392030"/>
    <lineage>
        <taxon>Eukaryota</taxon>
        <taxon>Metazoa</taxon>
        <taxon>Spiralia</taxon>
        <taxon>Gnathifera</taxon>
        <taxon>Rotifera</taxon>
        <taxon>Eurotatoria</taxon>
        <taxon>Bdelloidea</taxon>
        <taxon>Philodinida</taxon>
        <taxon>Philodinidae</taxon>
        <taxon>Rotaria</taxon>
    </lineage>
</organism>
<evidence type="ECO:0000256" key="3">
    <source>
        <dbReference type="ARBA" id="ARBA00022679"/>
    </source>
</evidence>
<dbReference type="InterPro" id="IPR000768">
    <property type="entry name" value="ART"/>
</dbReference>
<dbReference type="InterPro" id="IPR011042">
    <property type="entry name" value="6-blade_b-propeller_TolB-like"/>
</dbReference>
<dbReference type="Pfam" id="PF01436">
    <property type="entry name" value="NHL"/>
    <property type="match status" value="3"/>
</dbReference>
<comment type="similarity">
    <text evidence="1 8">Belongs to the Arg-specific ADP-ribosyltransferase family.</text>
</comment>
<protein>
    <recommendedName>
        <fullName evidence="8">NAD(P)(+)--arginine ADP-ribosyltransferase</fullName>
        <ecNumber evidence="8">2.4.2.31</ecNumber>
    </recommendedName>
    <alternativeName>
        <fullName evidence="8">Mono(ADP-ribosyl)transferase</fullName>
    </alternativeName>
</protein>
<dbReference type="AlphaFoldDB" id="A0A819HFV5"/>
<evidence type="ECO:0000256" key="8">
    <source>
        <dbReference type="RuleBase" id="RU361228"/>
    </source>
</evidence>
<feature type="repeat" description="NHL" evidence="7">
    <location>
        <begin position="477"/>
        <end position="512"/>
    </location>
</feature>
<evidence type="ECO:0000256" key="6">
    <source>
        <dbReference type="ARBA" id="ARBA00047597"/>
    </source>
</evidence>
<dbReference type="EMBL" id="CAJOBG010001149">
    <property type="protein sequence ID" value="CAF3899719.1"/>
    <property type="molecule type" value="Genomic_DNA"/>
</dbReference>
<sequence length="512" mass="57722">MNRFGDIDVSNKTLPPVYGYRSEKLVPIEKALEPILPHIDELPYYIEHAKKHCHFPSEHGLTQDQSAAIYIYTMEWGDTTLYRLLNKALRSEDRQALKIWFPYLKLFDTALDKLPTVKEAVWRGVPIDIGKNYTKNQIVTWWSVNSCSSSSNVIKTFLDNSKTSTLFLIEAINGKKVSGYSAYESEDEVILRMGTKFRVKSDPLDQSNGSYVVHLIEIDNNNAEPLASAMTQMQLTTTASMNNNISAIPNIPANAKWIQNGVTVAGGNWAGNVANQLYYPHGLFVDGDQTVIIADNENHRIIQWKKDDTTHGQIVAGGNGQENQLNQLAWPTDVLVDKESDSLIICDYGNCRVVRWLRRSDTTQGEILIENVKCYGLAMDDQKYLYVSDAAKHENVYVTDYENHRVMKWVKGAQEGIVVAGGQGQGNSMTQLSYPNGLFVDMLGTLYVADSNNHRVMRWPQRAKQGTVIVGGNDWRAGANQFLYLRGLAFDQYGNLYVVDNANNRVQRFSLE</sequence>
<gene>
    <name evidence="13" type="ORF">BYL167_LOCUS8623</name>
    <name evidence="10" type="ORF">GIL414_LOCUS2704</name>
    <name evidence="12" type="ORF">OVN521_LOCUS9443</name>
    <name evidence="9" type="ORF">SMN809_LOCUS481</name>
    <name evidence="11" type="ORF">UXM345_LOCUS7356</name>
</gene>
<keyword evidence="8" id="KW-0520">NAD</keyword>
<evidence type="ECO:0000256" key="7">
    <source>
        <dbReference type="PROSITE-ProRule" id="PRU00504"/>
    </source>
</evidence>
<evidence type="ECO:0000313" key="9">
    <source>
        <dbReference type="EMBL" id="CAF3788090.1"/>
    </source>
</evidence>
<keyword evidence="3 8" id="KW-0808">Transferase</keyword>
<dbReference type="Proteomes" id="UP000681967">
    <property type="component" value="Unassembled WGS sequence"/>
</dbReference>
<comment type="caution">
    <text evidence="12">The sequence shown here is derived from an EMBL/GenBank/DDBJ whole genome shotgun (WGS) entry which is preliminary data.</text>
</comment>
<keyword evidence="8" id="KW-0521">NADP</keyword>
<dbReference type="Proteomes" id="UP000681720">
    <property type="component" value="Unassembled WGS sequence"/>
</dbReference>
<evidence type="ECO:0000256" key="5">
    <source>
        <dbReference type="ARBA" id="ARBA00022737"/>
    </source>
</evidence>
<evidence type="ECO:0000313" key="12">
    <source>
        <dbReference type="EMBL" id="CAF3899719.1"/>
    </source>
</evidence>
<dbReference type="Proteomes" id="UP000663842">
    <property type="component" value="Unassembled WGS sequence"/>
</dbReference>
<reference evidence="12" key="1">
    <citation type="submission" date="2021-02" db="EMBL/GenBank/DDBJ databases">
        <authorList>
            <person name="Nowell W R."/>
        </authorList>
    </citation>
    <scope>NUCLEOTIDE SEQUENCE</scope>
</reference>
<evidence type="ECO:0000256" key="4">
    <source>
        <dbReference type="ARBA" id="ARBA00022695"/>
    </source>
</evidence>
<dbReference type="EMBL" id="CAJOBF010000608">
    <property type="protein sequence ID" value="CAF3843123.1"/>
    <property type="molecule type" value="Genomic_DNA"/>
</dbReference>
<dbReference type="CDD" id="cd05819">
    <property type="entry name" value="NHL"/>
    <property type="match status" value="1"/>
</dbReference>
<dbReference type="Proteomes" id="UP000676336">
    <property type="component" value="Unassembled WGS sequence"/>
</dbReference>
<dbReference type="InterPro" id="IPR001258">
    <property type="entry name" value="NHL_repeat"/>
</dbReference>
<dbReference type="PANTHER" id="PTHR24104:SF25">
    <property type="entry name" value="PROTEIN LIN-41"/>
    <property type="match status" value="1"/>
</dbReference>
<comment type="catalytic activity">
    <reaction evidence="6 8">
        <text>L-arginyl-[protein] + NAD(+) = N(omega)-(ADP-D-ribosyl)-L-arginyl-[protein] + nicotinamide + H(+)</text>
        <dbReference type="Rhea" id="RHEA:19149"/>
        <dbReference type="Rhea" id="RHEA-COMP:10532"/>
        <dbReference type="Rhea" id="RHEA-COMP:15087"/>
        <dbReference type="ChEBI" id="CHEBI:15378"/>
        <dbReference type="ChEBI" id="CHEBI:17154"/>
        <dbReference type="ChEBI" id="CHEBI:29965"/>
        <dbReference type="ChEBI" id="CHEBI:57540"/>
        <dbReference type="ChEBI" id="CHEBI:142554"/>
        <dbReference type="EC" id="2.4.2.31"/>
    </reaction>
</comment>